<organism evidence="3 4">
    <name type="scientific">Teratosphaeria destructans</name>
    <dbReference type="NCBI Taxonomy" id="418781"/>
    <lineage>
        <taxon>Eukaryota</taxon>
        <taxon>Fungi</taxon>
        <taxon>Dikarya</taxon>
        <taxon>Ascomycota</taxon>
        <taxon>Pezizomycotina</taxon>
        <taxon>Dothideomycetes</taxon>
        <taxon>Dothideomycetidae</taxon>
        <taxon>Mycosphaerellales</taxon>
        <taxon>Teratosphaeriaceae</taxon>
        <taxon>Teratosphaeria</taxon>
    </lineage>
</organism>
<reference evidence="3 4" key="1">
    <citation type="journal article" date="2018" name="IMA Fungus">
        <title>IMA Genome-F 10: Nine draft genome sequences of Claviceps purpurea s.lat., including C. arundinis, C. humidiphila, and C. cf. spartinae, pseudomolecules for the pitch canker pathogen Fusarium circinatum, draft genome of Davidsoniella eucalypti, Grosmannia galeiformis, Quambalaria eucalypti, and Teratosphaeria destructans.</title>
        <authorList>
            <person name="Wingfield B.D."/>
            <person name="Liu M."/>
            <person name="Nguyen H.D."/>
            <person name="Lane F.A."/>
            <person name="Morgan S.W."/>
            <person name="De Vos L."/>
            <person name="Wilken P.M."/>
            <person name="Duong T.A."/>
            <person name="Aylward J."/>
            <person name="Coetzee M.P."/>
            <person name="Dadej K."/>
            <person name="De Beer Z.W."/>
            <person name="Findlay W."/>
            <person name="Havenga M."/>
            <person name="Kolarik M."/>
            <person name="Menzies J.G."/>
            <person name="Naidoo K."/>
            <person name="Pochopski O."/>
            <person name="Shoukouhi P."/>
            <person name="Santana Q.C."/>
            <person name="Seifert K.A."/>
            <person name="Soal N."/>
            <person name="Steenkamp E.T."/>
            <person name="Tatham C.T."/>
            <person name="van der Nest M.A."/>
            <person name="Wingfield M.J."/>
        </authorList>
    </citation>
    <scope>NUCLEOTIDE SEQUENCE [LARGE SCALE GENOMIC DNA]</scope>
    <source>
        <strain evidence="3">CMW44962</strain>
    </source>
</reference>
<feature type="transmembrane region" description="Helical" evidence="2">
    <location>
        <begin position="61"/>
        <end position="83"/>
    </location>
</feature>
<proteinExistence type="predicted"/>
<feature type="compositionally biased region" description="Basic and acidic residues" evidence="1">
    <location>
        <begin position="35"/>
        <end position="44"/>
    </location>
</feature>
<gene>
    <name evidence="3" type="ORF">Tdes44962_MAKER01530</name>
</gene>
<dbReference type="AlphaFoldDB" id="A0A9W7SZU1"/>
<dbReference type="Proteomes" id="UP001138500">
    <property type="component" value="Unassembled WGS sequence"/>
</dbReference>
<protein>
    <submittedName>
        <fullName evidence="3">Uncharacterized protein</fullName>
    </submittedName>
</protein>
<sequence>MMRAMGSSGKPSLPSSSYSESGTEASSRGEGGASHGEHRQRSNRPDTSVTMRHPRVRRRRADLGVFSLVVVTGAGRVGVGGVGGRFSLRVLFCKGVEEWELLNEALDEMERPVFRRSRILSRMCMERQDDCCRGSSSAERWWWWRWWWVAAGGSVFSWPAYDDDFPCPQANVAEIG</sequence>
<evidence type="ECO:0000256" key="2">
    <source>
        <dbReference type="SAM" id="Phobius"/>
    </source>
</evidence>
<keyword evidence="2" id="KW-0812">Transmembrane</keyword>
<keyword evidence="2" id="KW-0472">Membrane</keyword>
<keyword evidence="2" id="KW-1133">Transmembrane helix</keyword>
<evidence type="ECO:0000313" key="4">
    <source>
        <dbReference type="Proteomes" id="UP001138500"/>
    </source>
</evidence>
<accession>A0A9W7SZU1</accession>
<feature type="compositionally biased region" description="Low complexity" evidence="1">
    <location>
        <begin position="7"/>
        <end position="26"/>
    </location>
</feature>
<feature type="region of interest" description="Disordered" evidence="1">
    <location>
        <begin position="1"/>
        <end position="54"/>
    </location>
</feature>
<reference evidence="3 4" key="2">
    <citation type="journal article" date="2021" name="Curr. Genet.">
        <title>Genetic response to nitrogen starvation in the aggressive Eucalyptus foliar pathogen Teratosphaeria destructans.</title>
        <authorList>
            <person name="Havenga M."/>
            <person name="Wingfield B.D."/>
            <person name="Wingfield M.J."/>
            <person name="Dreyer L.L."/>
            <person name="Roets F."/>
            <person name="Aylward J."/>
        </authorList>
    </citation>
    <scope>NUCLEOTIDE SEQUENCE [LARGE SCALE GENOMIC DNA]</scope>
    <source>
        <strain evidence="3">CMW44962</strain>
    </source>
</reference>
<evidence type="ECO:0000313" key="3">
    <source>
        <dbReference type="EMBL" id="KAH9844496.1"/>
    </source>
</evidence>
<keyword evidence="4" id="KW-1185">Reference proteome</keyword>
<name>A0A9W7SZU1_9PEZI</name>
<evidence type="ECO:0000256" key="1">
    <source>
        <dbReference type="SAM" id="MobiDB-lite"/>
    </source>
</evidence>
<dbReference type="EMBL" id="RIBY02000335">
    <property type="protein sequence ID" value="KAH9844496.1"/>
    <property type="molecule type" value="Genomic_DNA"/>
</dbReference>
<comment type="caution">
    <text evidence="3">The sequence shown here is derived from an EMBL/GenBank/DDBJ whole genome shotgun (WGS) entry which is preliminary data.</text>
</comment>